<feature type="domain" description="Helicase ATP-binding" evidence="14">
    <location>
        <begin position="586"/>
        <end position="846"/>
    </location>
</feature>
<dbReference type="PROSITE" id="PS51194">
    <property type="entry name" value="HELICASE_CTER"/>
    <property type="match status" value="1"/>
</dbReference>
<feature type="compositionally biased region" description="Acidic residues" evidence="11">
    <location>
        <begin position="81"/>
        <end position="108"/>
    </location>
</feature>
<feature type="compositionally biased region" description="Basic residues" evidence="11">
    <location>
        <begin position="238"/>
        <end position="253"/>
    </location>
</feature>
<dbReference type="Pfam" id="PF00097">
    <property type="entry name" value="zf-C3HC4"/>
    <property type="match status" value="1"/>
</dbReference>
<evidence type="ECO:0000256" key="7">
    <source>
        <dbReference type="ARBA" id="ARBA00022833"/>
    </source>
</evidence>
<dbReference type="GO" id="GO:0006289">
    <property type="term" value="P:nucleotide-excision repair"/>
    <property type="evidence" value="ECO:0007669"/>
    <property type="project" value="TreeGrafter"/>
</dbReference>
<dbReference type="Pfam" id="PF00271">
    <property type="entry name" value="Helicase_C"/>
    <property type="match status" value="1"/>
</dbReference>
<comment type="caution">
    <text evidence="16">The sequence shown here is derived from an EMBL/GenBank/DDBJ whole genome shotgun (WGS) entry which is preliminary data.</text>
</comment>
<dbReference type="Gene3D" id="3.30.40.10">
    <property type="entry name" value="Zinc/RING finger domain, C3HC4 (zinc finger)"/>
    <property type="match status" value="1"/>
</dbReference>
<keyword evidence="7" id="KW-0862">Zinc</keyword>
<evidence type="ECO:0000256" key="5">
    <source>
        <dbReference type="ARBA" id="ARBA00022801"/>
    </source>
</evidence>
<dbReference type="Proteomes" id="UP000481153">
    <property type="component" value="Unassembled WGS sequence"/>
</dbReference>
<dbReference type="GO" id="GO:0005634">
    <property type="term" value="C:nucleus"/>
    <property type="evidence" value="ECO:0007669"/>
    <property type="project" value="UniProtKB-SubCell"/>
</dbReference>
<keyword evidence="5" id="KW-0378">Hydrolase</keyword>
<evidence type="ECO:0000256" key="1">
    <source>
        <dbReference type="ARBA" id="ARBA00004123"/>
    </source>
</evidence>
<name>A0A6G0XA82_9STRA</name>
<feature type="compositionally biased region" description="Basic residues" evidence="11">
    <location>
        <begin position="727"/>
        <end position="747"/>
    </location>
</feature>
<evidence type="ECO:0000256" key="3">
    <source>
        <dbReference type="ARBA" id="ARBA00022741"/>
    </source>
</evidence>
<dbReference type="CDD" id="cd18793">
    <property type="entry name" value="SF2_C_SNF"/>
    <property type="match status" value="1"/>
</dbReference>
<feature type="region of interest" description="Disordered" evidence="11">
    <location>
        <begin position="1"/>
        <end position="194"/>
    </location>
</feature>
<dbReference type="GO" id="GO:0003677">
    <property type="term" value="F:DNA binding"/>
    <property type="evidence" value="ECO:0007669"/>
    <property type="project" value="InterPro"/>
</dbReference>
<dbReference type="Gene3D" id="3.40.50.300">
    <property type="entry name" value="P-loop containing nucleotide triphosphate hydrolases"/>
    <property type="match status" value="1"/>
</dbReference>
<dbReference type="InterPro" id="IPR038718">
    <property type="entry name" value="SNF2-like_sf"/>
</dbReference>
<dbReference type="CDD" id="cd18008">
    <property type="entry name" value="DEXDc_SHPRH-like"/>
    <property type="match status" value="1"/>
</dbReference>
<dbReference type="InterPro" id="IPR036957">
    <property type="entry name" value="Znf_PARP_sf"/>
</dbReference>
<keyword evidence="4 10" id="KW-0863">Zinc-finger</keyword>
<dbReference type="InterPro" id="IPR014001">
    <property type="entry name" value="Helicase_ATP-bd"/>
</dbReference>
<feature type="compositionally biased region" description="Low complexity" evidence="11">
    <location>
        <begin position="34"/>
        <end position="43"/>
    </location>
</feature>
<dbReference type="InterPro" id="IPR000330">
    <property type="entry name" value="SNF2_N"/>
</dbReference>
<dbReference type="InterPro" id="IPR001841">
    <property type="entry name" value="Znf_RING"/>
</dbReference>
<dbReference type="PROSITE" id="PS50089">
    <property type="entry name" value="ZF_RING_2"/>
    <property type="match status" value="1"/>
</dbReference>
<feature type="compositionally biased region" description="Polar residues" evidence="11">
    <location>
        <begin position="66"/>
        <end position="78"/>
    </location>
</feature>
<dbReference type="InterPro" id="IPR001650">
    <property type="entry name" value="Helicase_C-like"/>
</dbReference>
<feature type="compositionally biased region" description="Acidic residues" evidence="11">
    <location>
        <begin position="751"/>
        <end position="763"/>
    </location>
</feature>
<dbReference type="GO" id="GO:0005524">
    <property type="term" value="F:ATP binding"/>
    <property type="evidence" value="ECO:0007669"/>
    <property type="project" value="UniProtKB-KW"/>
</dbReference>
<feature type="compositionally biased region" description="Polar residues" evidence="11">
    <location>
        <begin position="7"/>
        <end position="17"/>
    </location>
</feature>
<dbReference type="SUPFAM" id="SSF57716">
    <property type="entry name" value="Glucocorticoid receptor-like (DNA-binding domain)"/>
    <property type="match status" value="1"/>
</dbReference>
<evidence type="ECO:0000256" key="8">
    <source>
        <dbReference type="ARBA" id="ARBA00022840"/>
    </source>
</evidence>
<evidence type="ECO:0000259" key="13">
    <source>
        <dbReference type="PROSITE" id="PS50089"/>
    </source>
</evidence>
<dbReference type="GO" id="GO:0008270">
    <property type="term" value="F:zinc ion binding"/>
    <property type="evidence" value="ECO:0007669"/>
    <property type="project" value="UniProtKB-KW"/>
</dbReference>
<feature type="domain" description="PARP-type" evidence="12">
    <location>
        <begin position="459"/>
        <end position="534"/>
    </location>
</feature>
<dbReference type="InterPro" id="IPR049730">
    <property type="entry name" value="SNF2/RAD54-like_C"/>
</dbReference>
<dbReference type="InterPro" id="IPR050628">
    <property type="entry name" value="SNF2_RAD54_helicase_TF"/>
</dbReference>
<evidence type="ECO:0000256" key="6">
    <source>
        <dbReference type="ARBA" id="ARBA00022806"/>
    </source>
</evidence>
<accession>A0A6G0XA82</accession>
<feature type="compositionally biased region" description="Low complexity" evidence="11">
    <location>
        <begin position="350"/>
        <end position="362"/>
    </location>
</feature>
<dbReference type="InterPro" id="IPR001510">
    <property type="entry name" value="Znf_PARP"/>
</dbReference>
<evidence type="ECO:0000259" key="14">
    <source>
        <dbReference type="PROSITE" id="PS51192"/>
    </source>
</evidence>
<feature type="compositionally biased region" description="Basic residues" evidence="11">
    <location>
        <begin position="363"/>
        <end position="375"/>
    </location>
</feature>
<dbReference type="Gene3D" id="3.30.1740.10">
    <property type="entry name" value="Zinc finger, PARP-type"/>
    <property type="match status" value="1"/>
</dbReference>
<dbReference type="GO" id="GO:0008094">
    <property type="term" value="F:ATP-dependent activity, acting on DNA"/>
    <property type="evidence" value="ECO:0007669"/>
    <property type="project" value="TreeGrafter"/>
</dbReference>
<dbReference type="InterPro" id="IPR018957">
    <property type="entry name" value="Znf_C3HC4_RING-type"/>
</dbReference>
<feature type="compositionally biased region" description="Basic and acidic residues" evidence="11">
    <location>
        <begin position="134"/>
        <end position="156"/>
    </location>
</feature>
<dbReference type="PROSITE" id="PS00518">
    <property type="entry name" value="ZF_RING_1"/>
    <property type="match status" value="1"/>
</dbReference>
<dbReference type="PROSITE" id="PS50064">
    <property type="entry name" value="ZF_PARP_2"/>
    <property type="match status" value="1"/>
</dbReference>
<keyword evidence="2" id="KW-0479">Metal-binding</keyword>
<dbReference type="PANTHER" id="PTHR45626:SF12">
    <property type="entry name" value="DNA REPAIR PROTEIN RAD16"/>
    <property type="match status" value="1"/>
</dbReference>
<feature type="region of interest" description="Disordered" evidence="11">
    <location>
        <begin position="213"/>
        <end position="454"/>
    </location>
</feature>
<dbReference type="SMART" id="SM00487">
    <property type="entry name" value="DEXDc"/>
    <property type="match status" value="1"/>
</dbReference>
<feature type="compositionally biased region" description="Acidic residues" evidence="11">
    <location>
        <begin position="389"/>
        <end position="398"/>
    </location>
</feature>
<dbReference type="Pfam" id="PF00176">
    <property type="entry name" value="SNF2-rel_dom"/>
    <property type="match status" value="2"/>
</dbReference>
<feature type="compositionally biased region" description="Low complexity" evidence="11">
    <location>
        <begin position="377"/>
        <end position="388"/>
    </location>
</feature>
<dbReference type="InterPro" id="IPR027417">
    <property type="entry name" value="P-loop_NTPase"/>
</dbReference>
<keyword evidence="17" id="KW-1185">Reference proteome</keyword>
<feature type="region of interest" description="Disordered" evidence="11">
    <location>
        <begin position="725"/>
        <end position="782"/>
    </location>
</feature>
<protein>
    <submittedName>
        <fullName evidence="16">Uncharacterized protein</fullName>
    </submittedName>
</protein>
<sequence>MSRRSTRLTSTEPNEPQQGRVRKAAAGSLKRKAATSAKQAQSAKKSKLTDSQTKKPAQRKAAAKQINATPTRRSSRSNVVEIDDEENIVQESDVEENTDDIVDESSDDFDTKHVVHKKEIKDEIVESSEEEDEKQALIKKEEEKVKMEMKAEEPNKPARRRAPPRNVKKEEPQPPASETKRRARQVVEDDEEDGDLVDVKDVKKVKYRAPVKREKKMELTSDGDMVSLSEESDEKPVKPIRKARGTTPKRKSRGGAIVCHRVAAPYEESDDEPVKSPPQAQKSLKIKPTGGVIMTQASTAKSKRTGGSIKVTRVIPSNEESDDESVESPPRAQGSTSKTPARRGGTIVLKSASTKKAPAAGKGKAKAATPRRGRKNSSSSSDFIASDESSQDDLEEDDWAAKLKAKVAKGKDVDDASSDDDDDAPIKQKKRVSTPIKPKKSAEEDQDDEPDEPREYPYYKCIYRKGGRARCKTCEKALSKGDLCIAIELVHSRFGLNTYYKHVECTLLNNEIPIELDGLRDLDPEDLAYVQKYMLENSKRGVEDERVPLSDEHFIKRDILPAAKPSPHLTASLLPYQQEGLAWMKAQEASKYRGGILADEMGMGKTIQAISLLLENVKIKRSKGMLMGGGTLIICPVIACMQWKSEIERFVESNHLSILLYHGPKRTNLATHIASYDVVLTTYSILESEGRKLMEAEKVACAYCKKLFVPEKLIPHNKYFCGPDAHKTKKQAKQQKGKGKLLEKKKKLSDDESEDQSSSEDDEPIKRSIPPPKVNKKPAKKGRSPLHEIEWTRIILDEAHYIKDKKCSTARSVFRLQSDYKWCLSGTPLQNRIGELFSLVRFLQVDPFAFYECAECDCKQLDFSILQGRCKHCEHTAMQHYSSFNKNIVNPIQGYGYVAEGKLAMLKLQNDLLRHILLRRTKESRADDISLPPKLVRVRRDALDEREKDFYESIYTQSKAQFNTYVSSGTLLNNYAHIFDLLIRLRQAVDHPYLVIYSNSNPALQVPTPEVPAKEDLPLVAPPSAEEEEKSGPVCGFCHEPLEQPVCSTCNHEFCKSCVEEYVGSLPMGAPALCPTCEEPLTVDITADNEEESPVVDTQPVEKEVQTGHLSKTSLLRKLPQLANFQSSTKIEALMEELHLMRQHDPSAKAIVFSQFVNMLDLIEHRLLLANIRCVKLSGHMAMAHRDRLLTLFRNDPQLTVFLISLKAGGVALNLTVASHIFLMDPWWNPAAEHQAIDRTHRLGQFKPIRATRFVIANTIEERILQLQEKKQLVFEGTVGSSTAALARLTIEDLRFLFSG</sequence>
<evidence type="ECO:0000256" key="2">
    <source>
        <dbReference type="ARBA" id="ARBA00022723"/>
    </source>
</evidence>
<feature type="compositionally biased region" description="Basic and acidic residues" evidence="11">
    <location>
        <begin position="109"/>
        <end position="124"/>
    </location>
</feature>
<evidence type="ECO:0000256" key="4">
    <source>
        <dbReference type="ARBA" id="ARBA00022771"/>
    </source>
</evidence>
<dbReference type="GO" id="GO:0004386">
    <property type="term" value="F:helicase activity"/>
    <property type="evidence" value="ECO:0007669"/>
    <property type="project" value="UniProtKB-KW"/>
</dbReference>
<evidence type="ECO:0000313" key="16">
    <source>
        <dbReference type="EMBL" id="KAF0737013.1"/>
    </source>
</evidence>
<dbReference type="PROSITE" id="PS51192">
    <property type="entry name" value="HELICASE_ATP_BIND_1"/>
    <property type="match status" value="1"/>
</dbReference>
<dbReference type="GO" id="GO:0016787">
    <property type="term" value="F:hydrolase activity"/>
    <property type="evidence" value="ECO:0007669"/>
    <property type="project" value="UniProtKB-KW"/>
</dbReference>
<evidence type="ECO:0000256" key="11">
    <source>
        <dbReference type="SAM" id="MobiDB-lite"/>
    </source>
</evidence>
<keyword evidence="6" id="KW-0347">Helicase</keyword>
<evidence type="ECO:0000259" key="15">
    <source>
        <dbReference type="PROSITE" id="PS51194"/>
    </source>
</evidence>
<feature type="domain" description="RING-type" evidence="13">
    <location>
        <begin position="1035"/>
        <end position="1078"/>
    </location>
</feature>
<keyword evidence="8" id="KW-0067">ATP-binding</keyword>
<keyword evidence="3" id="KW-0547">Nucleotide-binding</keyword>
<dbReference type="SMART" id="SM00184">
    <property type="entry name" value="RING"/>
    <property type="match status" value="1"/>
</dbReference>
<gene>
    <name evidence="16" type="ORF">Ae201684_006824</name>
</gene>
<dbReference type="VEuPathDB" id="FungiDB:AeMF1_015988"/>
<dbReference type="SMART" id="SM00490">
    <property type="entry name" value="HELICc"/>
    <property type="match status" value="1"/>
</dbReference>
<evidence type="ECO:0000256" key="9">
    <source>
        <dbReference type="ARBA" id="ARBA00023242"/>
    </source>
</evidence>
<dbReference type="Gene3D" id="3.40.50.10810">
    <property type="entry name" value="Tandem AAA-ATPase domain"/>
    <property type="match status" value="2"/>
</dbReference>
<reference evidence="16 17" key="1">
    <citation type="submission" date="2019-07" db="EMBL/GenBank/DDBJ databases">
        <title>Genomics analysis of Aphanomyces spp. identifies a new class of oomycete effector associated with host adaptation.</title>
        <authorList>
            <person name="Gaulin E."/>
        </authorList>
    </citation>
    <scope>NUCLEOTIDE SEQUENCE [LARGE SCALE GENOMIC DNA]</scope>
    <source>
        <strain evidence="16 17">ATCC 201684</strain>
    </source>
</reference>
<dbReference type="SUPFAM" id="SSF57850">
    <property type="entry name" value="RING/U-box"/>
    <property type="match status" value="1"/>
</dbReference>
<dbReference type="SUPFAM" id="SSF52540">
    <property type="entry name" value="P-loop containing nucleoside triphosphate hydrolases"/>
    <property type="match status" value="2"/>
</dbReference>
<dbReference type="EMBL" id="VJMJ01000085">
    <property type="protein sequence ID" value="KAF0737013.1"/>
    <property type="molecule type" value="Genomic_DNA"/>
</dbReference>
<comment type="subcellular location">
    <subcellularLocation>
        <location evidence="1">Nucleus</location>
    </subcellularLocation>
</comment>
<keyword evidence="9" id="KW-0539">Nucleus</keyword>
<evidence type="ECO:0000259" key="12">
    <source>
        <dbReference type="PROSITE" id="PS50064"/>
    </source>
</evidence>
<evidence type="ECO:0000313" key="17">
    <source>
        <dbReference type="Proteomes" id="UP000481153"/>
    </source>
</evidence>
<dbReference type="InterPro" id="IPR013083">
    <property type="entry name" value="Znf_RING/FYVE/PHD"/>
</dbReference>
<dbReference type="PANTHER" id="PTHR45626">
    <property type="entry name" value="TRANSCRIPTION TERMINATION FACTOR 2-RELATED"/>
    <property type="match status" value="1"/>
</dbReference>
<dbReference type="SMART" id="SM01336">
    <property type="entry name" value="zf-PARP"/>
    <property type="match status" value="1"/>
</dbReference>
<evidence type="ECO:0000256" key="10">
    <source>
        <dbReference type="PROSITE-ProRule" id="PRU00175"/>
    </source>
</evidence>
<feature type="domain" description="Helicase C-terminal" evidence="15">
    <location>
        <begin position="1130"/>
        <end position="1295"/>
    </location>
</feature>
<proteinExistence type="predicted"/>
<organism evidence="16 17">
    <name type="scientific">Aphanomyces euteiches</name>
    <dbReference type="NCBI Taxonomy" id="100861"/>
    <lineage>
        <taxon>Eukaryota</taxon>
        <taxon>Sar</taxon>
        <taxon>Stramenopiles</taxon>
        <taxon>Oomycota</taxon>
        <taxon>Saprolegniomycetes</taxon>
        <taxon>Saprolegniales</taxon>
        <taxon>Verrucalvaceae</taxon>
        <taxon>Aphanomyces</taxon>
    </lineage>
</organism>
<dbReference type="InterPro" id="IPR017907">
    <property type="entry name" value="Znf_RING_CS"/>
</dbReference>